<organism evidence="1 2">
    <name type="scientific">Hypocrea atroviridis (strain ATCC 20476 / IMI 206040)</name>
    <name type="common">Trichoderma atroviride</name>
    <dbReference type="NCBI Taxonomy" id="452589"/>
    <lineage>
        <taxon>Eukaryota</taxon>
        <taxon>Fungi</taxon>
        <taxon>Dikarya</taxon>
        <taxon>Ascomycota</taxon>
        <taxon>Pezizomycotina</taxon>
        <taxon>Sordariomycetes</taxon>
        <taxon>Hypocreomycetidae</taxon>
        <taxon>Hypocreales</taxon>
        <taxon>Hypocreaceae</taxon>
        <taxon>Trichoderma</taxon>
    </lineage>
</organism>
<sequence>MAKPAMYISHPIPVKPSVKIKGKSPTCTMKSVPWKYRLQNRGERVRQRECERKNSRVAATPKVVSFGSISKALINIPPGIYHDSSGIAENQNILKSQSKSFVLMPKVT</sequence>
<comment type="caution">
    <text evidence="1">The sequence shown here is derived from an EMBL/GenBank/DDBJ whole genome shotgun (WGS) entry which is preliminary data.</text>
</comment>
<dbReference type="AlphaFoldDB" id="G9NKN8"/>
<accession>G9NKN8</accession>
<protein>
    <submittedName>
        <fullName evidence="1">Uncharacterized protein</fullName>
    </submittedName>
</protein>
<name>G9NKN8_HYPAI</name>
<dbReference type="HOGENOM" id="CLU_2197330_0_0_1"/>
<evidence type="ECO:0000313" key="1">
    <source>
        <dbReference type="EMBL" id="EHK48461.1"/>
    </source>
</evidence>
<dbReference type="EMBL" id="ABDG02000018">
    <property type="protein sequence ID" value="EHK48461.1"/>
    <property type="molecule type" value="Genomic_DNA"/>
</dbReference>
<proteinExistence type="predicted"/>
<keyword evidence="2" id="KW-1185">Reference proteome</keyword>
<dbReference type="Proteomes" id="UP000005426">
    <property type="component" value="Unassembled WGS sequence"/>
</dbReference>
<evidence type="ECO:0000313" key="2">
    <source>
        <dbReference type="Proteomes" id="UP000005426"/>
    </source>
</evidence>
<gene>
    <name evidence="1" type="ORF">TRIATDRAFT_297988</name>
</gene>
<reference evidence="1 2" key="1">
    <citation type="journal article" date="2011" name="Genome Biol.">
        <title>Comparative genome sequence analysis underscores mycoparasitism as the ancestral life style of Trichoderma.</title>
        <authorList>
            <person name="Kubicek C.P."/>
            <person name="Herrera-Estrella A."/>
            <person name="Seidl-Seiboth V."/>
            <person name="Martinez D.A."/>
            <person name="Druzhinina I.S."/>
            <person name="Thon M."/>
            <person name="Zeilinger S."/>
            <person name="Casas-Flores S."/>
            <person name="Horwitz B.A."/>
            <person name="Mukherjee P.K."/>
            <person name="Mukherjee M."/>
            <person name="Kredics L."/>
            <person name="Alcaraz L.D."/>
            <person name="Aerts A."/>
            <person name="Antal Z."/>
            <person name="Atanasova L."/>
            <person name="Cervantes-Badillo M.G."/>
            <person name="Challacombe J."/>
            <person name="Chertkov O."/>
            <person name="McCluskey K."/>
            <person name="Coulpier F."/>
            <person name="Deshpande N."/>
            <person name="von Doehren H."/>
            <person name="Ebbole D.J."/>
            <person name="Esquivel-Naranjo E.U."/>
            <person name="Fekete E."/>
            <person name="Flipphi M."/>
            <person name="Glaser F."/>
            <person name="Gomez-Rodriguez E.Y."/>
            <person name="Gruber S."/>
            <person name="Han C."/>
            <person name="Henrissat B."/>
            <person name="Hermosa R."/>
            <person name="Hernandez-Onate M."/>
            <person name="Karaffa L."/>
            <person name="Kosti I."/>
            <person name="Le Crom S."/>
            <person name="Lindquist E."/>
            <person name="Lucas S."/>
            <person name="Luebeck M."/>
            <person name="Luebeck P.S."/>
            <person name="Margeot A."/>
            <person name="Metz B."/>
            <person name="Misra M."/>
            <person name="Nevalainen H."/>
            <person name="Omann M."/>
            <person name="Packer N."/>
            <person name="Perrone G."/>
            <person name="Uresti-Rivera E.E."/>
            <person name="Salamov A."/>
            <person name="Schmoll M."/>
            <person name="Seiboth B."/>
            <person name="Shapiro H."/>
            <person name="Sukno S."/>
            <person name="Tamayo-Ramos J.A."/>
            <person name="Tisch D."/>
            <person name="Wiest A."/>
            <person name="Wilkinson H.H."/>
            <person name="Zhang M."/>
            <person name="Coutinho P.M."/>
            <person name="Kenerley C.M."/>
            <person name="Monte E."/>
            <person name="Baker S.E."/>
            <person name="Grigoriev I.V."/>
        </authorList>
    </citation>
    <scope>NUCLEOTIDE SEQUENCE [LARGE SCALE GENOMIC DNA]</scope>
    <source>
        <strain evidence="2">ATCC 20476 / IMI 206040</strain>
    </source>
</reference>